<accession>A0A1S9TCK5</accession>
<evidence type="ECO:0000313" key="1">
    <source>
        <dbReference type="EMBL" id="OOR07660.1"/>
    </source>
</evidence>
<proteinExistence type="predicted"/>
<gene>
    <name evidence="1" type="ORF">BW897_30155</name>
</gene>
<comment type="caution">
    <text evidence="1">The sequence shown here is derived from an EMBL/GenBank/DDBJ whole genome shotgun (WGS) entry which is preliminary data.</text>
</comment>
<name>A0A1S9TCK5_BACCE</name>
<organism evidence="1 2">
    <name type="scientific">Bacillus cereus</name>
    <dbReference type="NCBI Taxonomy" id="1396"/>
    <lineage>
        <taxon>Bacteria</taxon>
        <taxon>Bacillati</taxon>
        <taxon>Bacillota</taxon>
        <taxon>Bacilli</taxon>
        <taxon>Bacillales</taxon>
        <taxon>Bacillaceae</taxon>
        <taxon>Bacillus</taxon>
        <taxon>Bacillus cereus group</taxon>
    </lineage>
</organism>
<evidence type="ECO:0000313" key="2">
    <source>
        <dbReference type="Proteomes" id="UP000190906"/>
    </source>
</evidence>
<dbReference type="RefSeq" id="WP_001258031.1">
    <property type="nucleotide sequence ID" value="NZ_MUAJ01000065.1"/>
</dbReference>
<protein>
    <submittedName>
        <fullName evidence="1">Uncharacterized protein</fullName>
    </submittedName>
</protein>
<dbReference type="Proteomes" id="UP000190906">
    <property type="component" value="Unassembled WGS sequence"/>
</dbReference>
<dbReference type="AlphaFoldDB" id="A0A1S9TCK5"/>
<reference evidence="1 2" key="1">
    <citation type="submission" date="2017-01" db="EMBL/GenBank/DDBJ databases">
        <title>Bacillus cereus isolates.</title>
        <authorList>
            <person name="Beno S.M."/>
        </authorList>
    </citation>
    <scope>NUCLEOTIDE SEQUENCE [LARGE SCALE GENOMIC DNA]</scope>
    <source>
        <strain evidence="1 2">FSL H8-0485</strain>
    </source>
</reference>
<sequence length="82" mass="9536">MRSVIFKGFSQYHQRDLFEVSFDTLREAATFEGNFNLNRGSHMFSVEANRDKYNECLVKVVFSSDMSKEQVEIGIRNALSMM</sequence>
<dbReference type="EMBL" id="MUAJ01000065">
    <property type="protein sequence ID" value="OOR07660.1"/>
    <property type="molecule type" value="Genomic_DNA"/>
</dbReference>